<gene>
    <name evidence="1" type="ORF">NDU88_007906</name>
</gene>
<evidence type="ECO:0000313" key="1">
    <source>
        <dbReference type="EMBL" id="KAJ1204125.1"/>
    </source>
</evidence>
<accession>A0AAV7VR17</accession>
<proteinExistence type="predicted"/>
<dbReference type="EMBL" id="JANPWB010000003">
    <property type="protein sequence ID" value="KAJ1204125.1"/>
    <property type="molecule type" value="Genomic_DNA"/>
</dbReference>
<evidence type="ECO:0000313" key="2">
    <source>
        <dbReference type="Proteomes" id="UP001066276"/>
    </source>
</evidence>
<reference evidence="1" key="1">
    <citation type="journal article" date="2022" name="bioRxiv">
        <title>Sequencing and chromosome-scale assembly of the giantPleurodeles waltlgenome.</title>
        <authorList>
            <person name="Brown T."/>
            <person name="Elewa A."/>
            <person name="Iarovenko S."/>
            <person name="Subramanian E."/>
            <person name="Araus A.J."/>
            <person name="Petzold A."/>
            <person name="Susuki M."/>
            <person name="Suzuki K.-i.T."/>
            <person name="Hayashi T."/>
            <person name="Toyoda A."/>
            <person name="Oliveira C."/>
            <person name="Osipova E."/>
            <person name="Leigh N.D."/>
            <person name="Simon A."/>
            <person name="Yun M.H."/>
        </authorList>
    </citation>
    <scope>NUCLEOTIDE SEQUENCE</scope>
    <source>
        <strain evidence="1">20211129_DDA</strain>
        <tissue evidence="1">Liver</tissue>
    </source>
</reference>
<keyword evidence="2" id="KW-1185">Reference proteome</keyword>
<organism evidence="1 2">
    <name type="scientific">Pleurodeles waltl</name>
    <name type="common">Iberian ribbed newt</name>
    <dbReference type="NCBI Taxonomy" id="8319"/>
    <lineage>
        <taxon>Eukaryota</taxon>
        <taxon>Metazoa</taxon>
        <taxon>Chordata</taxon>
        <taxon>Craniata</taxon>
        <taxon>Vertebrata</taxon>
        <taxon>Euteleostomi</taxon>
        <taxon>Amphibia</taxon>
        <taxon>Batrachia</taxon>
        <taxon>Caudata</taxon>
        <taxon>Salamandroidea</taxon>
        <taxon>Salamandridae</taxon>
        <taxon>Pleurodelinae</taxon>
        <taxon>Pleurodeles</taxon>
    </lineage>
</organism>
<comment type="caution">
    <text evidence="1">The sequence shown here is derived from an EMBL/GenBank/DDBJ whole genome shotgun (WGS) entry which is preliminary data.</text>
</comment>
<sequence>MYGYSPLSKHQVQKTKAVAHLGHSPRYRDHPQQAVAHRELHCHTRDLLQGLQYLSQILQQSATLRSRARKLQTRPYTSDMLPILYH</sequence>
<dbReference type="AlphaFoldDB" id="A0AAV7VR17"/>
<name>A0AAV7VR17_PLEWA</name>
<protein>
    <submittedName>
        <fullName evidence="1">Uncharacterized protein</fullName>
    </submittedName>
</protein>
<dbReference type="Proteomes" id="UP001066276">
    <property type="component" value="Chromosome 2_1"/>
</dbReference>